<dbReference type="EMBL" id="JACHGV010000007">
    <property type="protein sequence ID" value="MBB6079029.1"/>
    <property type="molecule type" value="Genomic_DNA"/>
</dbReference>
<reference evidence="2 3" key="1">
    <citation type="submission" date="2020-08" db="EMBL/GenBank/DDBJ databases">
        <title>Genomic Encyclopedia of Type Strains, Phase IV (KMG-IV): sequencing the most valuable type-strain genomes for metagenomic binning, comparative biology and taxonomic classification.</title>
        <authorList>
            <person name="Goeker M."/>
        </authorList>
    </citation>
    <scope>NUCLEOTIDE SEQUENCE [LARGE SCALE GENOMIC DNA]</scope>
    <source>
        <strain evidence="2 3">DSM 43350</strain>
    </source>
</reference>
<evidence type="ECO:0000313" key="3">
    <source>
        <dbReference type="Proteomes" id="UP000591537"/>
    </source>
</evidence>
<dbReference type="Proteomes" id="UP000591537">
    <property type="component" value="Unassembled WGS sequence"/>
</dbReference>
<protein>
    <submittedName>
        <fullName evidence="2">Uncharacterized protein</fullName>
    </submittedName>
</protein>
<sequence length="81" mass="8170">MPPAAGSRRASVSWISPPRPGGGALQDGEDVRVEDVAADDGVPARCVLPGRLLDQARDADDALLGGRLDGGAAVAVDLPGR</sequence>
<keyword evidence="3" id="KW-1185">Reference proteome</keyword>
<name>A0A7W9TE95_9ACTN</name>
<evidence type="ECO:0000256" key="1">
    <source>
        <dbReference type="SAM" id="MobiDB-lite"/>
    </source>
</evidence>
<feature type="region of interest" description="Disordered" evidence="1">
    <location>
        <begin position="1"/>
        <end position="29"/>
    </location>
</feature>
<organism evidence="2 3">
    <name type="scientific">Streptomyces paradoxus</name>
    <dbReference type="NCBI Taxonomy" id="66375"/>
    <lineage>
        <taxon>Bacteria</taxon>
        <taxon>Bacillati</taxon>
        <taxon>Actinomycetota</taxon>
        <taxon>Actinomycetes</taxon>
        <taxon>Kitasatosporales</taxon>
        <taxon>Streptomycetaceae</taxon>
        <taxon>Streptomyces</taxon>
    </lineage>
</organism>
<comment type="caution">
    <text evidence="2">The sequence shown here is derived from an EMBL/GenBank/DDBJ whole genome shotgun (WGS) entry which is preliminary data.</text>
</comment>
<accession>A0A7W9TE95</accession>
<dbReference type="AlphaFoldDB" id="A0A7W9TE95"/>
<gene>
    <name evidence="2" type="ORF">HNR57_004971</name>
</gene>
<evidence type="ECO:0000313" key="2">
    <source>
        <dbReference type="EMBL" id="MBB6079029.1"/>
    </source>
</evidence>
<proteinExistence type="predicted"/>